<dbReference type="Gene3D" id="3.40.50.720">
    <property type="entry name" value="NAD(P)-binding Rossmann-like Domain"/>
    <property type="match status" value="1"/>
</dbReference>
<dbReference type="InterPro" id="IPR036291">
    <property type="entry name" value="NAD(P)-bd_dom_sf"/>
</dbReference>
<dbReference type="PRINTS" id="PR00080">
    <property type="entry name" value="SDRFAMILY"/>
</dbReference>
<dbReference type="Proteomes" id="UP001164459">
    <property type="component" value="Chromosome"/>
</dbReference>
<dbReference type="PANTHER" id="PTHR43639:SF1">
    <property type="entry name" value="SHORT-CHAIN DEHYDROGENASE_REDUCTASE FAMILY PROTEIN"/>
    <property type="match status" value="1"/>
</dbReference>
<dbReference type="InterPro" id="IPR002347">
    <property type="entry name" value="SDR_fam"/>
</dbReference>
<dbReference type="SMART" id="SM00822">
    <property type="entry name" value="PKS_KR"/>
    <property type="match status" value="1"/>
</dbReference>
<evidence type="ECO:0000313" key="5">
    <source>
        <dbReference type="EMBL" id="WAS91173.1"/>
    </source>
</evidence>
<gene>
    <name evidence="5" type="ORF">O0S08_33720</name>
</gene>
<evidence type="ECO:0000313" key="6">
    <source>
        <dbReference type="Proteomes" id="UP001164459"/>
    </source>
</evidence>
<evidence type="ECO:0000256" key="2">
    <source>
        <dbReference type="ARBA" id="ARBA00023002"/>
    </source>
</evidence>
<dbReference type="Pfam" id="PF00106">
    <property type="entry name" value="adh_short"/>
    <property type="match status" value="1"/>
</dbReference>
<proteinExistence type="inferred from homology"/>
<accession>A0ABY7GW40</accession>
<dbReference type="PRINTS" id="PR00081">
    <property type="entry name" value="GDHRDH"/>
</dbReference>
<evidence type="ECO:0000259" key="4">
    <source>
        <dbReference type="SMART" id="SM00822"/>
    </source>
</evidence>
<dbReference type="InterPro" id="IPR057326">
    <property type="entry name" value="KR_dom"/>
</dbReference>
<keyword evidence="6" id="KW-1185">Reference proteome</keyword>
<dbReference type="SUPFAM" id="SSF51735">
    <property type="entry name" value="NAD(P)-binding Rossmann-fold domains"/>
    <property type="match status" value="1"/>
</dbReference>
<keyword evidence="2" id="KW-0560">Oxidoreductase</keyword>
<dbReference type="CDD" id="cd05233">
    <property type="entry name" value="SDR_c"/>
    <property type="match status" value="1"/>
</dbReference>
<sequence length="267" mass="28059">MEFIETYHFLGMENSPRPVPTEVFMSNRIDRVIITGASSGIGLDLARRFLAEGSRLVLNARDPDKLERVRWELDGSGSRVFAVAGEVGSPATARALAVAAREHLGGVDVLVNNAGIFGAKPFLDSTVDDLERFFTTNVKGTYQVTQAVVPLMIAAGGGSIVNVGAALVQQAMAALPASAAMASKGGVHALTVSLAAELAKHNIRVNTLAPMIVRTPLIEDADSLASIHPLGRVGEVRDTSDAVLFLARAGFVSGVTLEVDGGYSHAR</sequence>
<organism evidence="5 6">
    <name type="scientific">Nannocystis punicea</name>
    <dbReference type="NCBI Taxonomy" id="2995304"/>
    <lineage>
        <taxon>Bacteria</taxon>
        <taxon>Pseudomonadati</taxon>
        <taxon>Myxococcota</taxon>
        <taxon>Polyangia</taxon>
        <taxon>Nannocystales</taxon>
        <taxon>Nannocystaceae</taxon>
        <taxon>Nannocystis</taxon>
    </lineage>
</organism>
<name>A0ABY7GW40_9BACT</name>
<evidence type="ECO:0000256" key="1">
    <source>
        <dbReference type="ARBA" id="ARBA00006484"/>
    </source>
</evidence>
<evidence type="ECO:0000256" key="3">
    <source>
        <dbReference type="RuleBase" id="RU000363"/>
    </source>
</evidence>
<feature type="domain" description="Ketoreductase" evidence="4">
    <location>
        <begin position="30"/>
        <end position="202"/>
    </location>
</feature>
<reference evidence="5" key="1">
    <citation type="submission" date="2022-11" db="EMBL/GenBank/DDBJ databases">
        <title>Minimal conservation of predation-associated metabolite biosynthetic gene clusters underscores biosynthetic potential of Myxococcota including descriptions for ten novel species: Archangium lansinium sp. nov., Myxococcus landrumus sp. nov., Nannocystis bai.</title>
        <authorList>
            <person name="Ahearne A."/>
            <person name="Stevens C."/>
            <person name="Dowd S."/>
        </authorList>
    </citation>
    <scope>NUCLEOTIDE SEQUENCE</scope>
    <source>
        <strain evidence="5">Fl3</strain>
    </source>
</reference>
<comment type="similarity">
    <text evidence="1 3">Belongs to the short-chain dehydrogenases/reductases (SDR) family.</text>
</comment>
<dbReference type="EMBL" id="CP114040">
    <property type="protein sequence ID" value="WAS91173.1"/>
    <property type="molecule type" value="Genomic_DNA"/>
</dbReference>
<protein>
    <submittedName>
        <fullName evidence="5">SDR family NAD(P)-dependent oxidoreductase</fullName>
    </submittedName>
</protein>
<dbReference type="PANTHER" id="PTHR43639">
    <property type="entry name" value="OXIDOREDUCTASE, SHORT-CHAIN DEHYDROGENASE/REDUCTASE FAMILY (AFU_ORTHOLOGUE AFUA_5G02870)"/>
    <property type="match status" value="1"/>
</dbReference>